<dbReference type="GO" id="GO:0043130">
    <property type="term" value="F:ubiquitin binding"/>
    <property type="evidence" value="ECO:0000318"/>
    <property type="project" value="GO_Central"/>
</dbReference>
<evidence type="ECO:0000313" key="4">
    <source>
        <dbReference type="Proteomes" id="UP000001542"/>
    </source>
</evidence>
<dbReference type="SMART" id="SM00320">
    <property type="entry name" value="WD40"/>
    <property type="match status" value="5"/>
</dbReference>
<proteinExistence type="predicted"/>
<dbReference type="RefSeq" id="XP_001301032.1">
    <property type="nucleotide sequence ID" value="XM_001301031.1"/>
</dbReference>
<keyword evidence="4" id="KW-1185">Reference proteome</keyword>
<name>A2G419_TRIV3</name>
<dbReference type="InterPro" id="IPR036322">
    <property type="entry name" value="WD40_repeat_dom_sf"/>
</dbReference>
<dbReference type="OMA" id="CLWKYNY"/>
<keyword evidence="2" id="KW-0677">Repeat</keyword>
<sequence>MSKSGSGKLQNTHIVELHCENMPYTVYETRWIPNSKRIVVCGSRPRGTGAIQVYKMQTQKEPFLMKLTDIETENAIRCATFAASDPITRNIAVGDLEGNVMTFDFNEGKKEPVFKHKVHEKIINCIDGGAAPGPSELVTGSRDGNVCIVDIRAQDPVVATLKPEGTIRDCWAVSMGGTTGPSDRSVIAGYDNGDLKLWDLRANQVSWETNLRNGIASVQFSDRYSQLSRVTAGCLTGQLVTFDLTDKPTDKGYRSNVIKIDDSATVWIVQHCPQKRDFIATTGGSGKLLIWKKSKKDIKYENVSSSQLSTQPINSFDWHPDKEGLAVMSAYDQTIRVALVTHLQ</sequence>
<evidence type="ECO:0000256" key="2">
    <source>
        <dbReference type="ARBA" id="ARBA00022737"/>
    </source>
</evidence>
<dbReference type="Proteomes" id="UP000001542">
    <property type="component" value="Unassembled WGS sequence"/>
</dbReference>
<dbReference type="SMR" id="A2G419"/>
<dbReference type="EMBL" id="DS114355">
    <property type="protein sequence ID" value="EAX88102.1"/>
    <property type="molecule type" value="Genomic_DNA"/>
</dbReference>
<reference evidence="3" key="2">
    <citation type="journal article" date="2007" name="Science">
        <title>Draft genome sequence of the sexually transmitted pathogen Trichomonas vaginalis.</title>
        <authorList>
            <person name="Carlton J.M."/>
            <person name="Hirt R.P."/>
            <person name="Silva J.C."/>
            <person name="Delcher A.L."/>
            <person name="Schatz M."/>
            <person name="Zhao Q."/>
            <person name="Wortman J.R."/>
            <person name="Bidwell S.L."/>
            <person name="Alsmark U.C.M."/>
            <person name="Besteiro S."/>
            <person name="Sicheritz-Ponten T."/>
            <person name="Noel C.J."/>
            <person name="Dacks J.B."/>
            <person name="Foster P.G."/>
            <person name="Simillion C."/>
            <person name="Van de Peer Y."/>
            <person name="Miranda-Saavedra D."/>
            <person name="Barton G.J."/>
            <person name="Westrop G.D."/>
            <person name="Mueller S."/>
            <person name="Dessi D."/>
            <person name="Fiori P.L."/>
            <person name="Ren Q."/>
            <person name="Paulsen I."/>
            <person name="Zhang H."/>
            <person name="Bastida-Corcuera F.D."/>
            <person name="Simoes-Barbosa A."/>
            <person name="Brown M.T."/>
            <person name="Hayes R.D."/>
            <person name="Mukherjee M."/>
            <person name="Okumura C.Y."/>
            <person name="Schneider R."/>
            <person name="Smith A.J."/>
            <person name="Vanacova S."/>
            <person name="Villalvazo M."/>
            <person name="Haas B.J."/>
            <person name="Pertea M."/>
            <person name="Feldblyum T.V."/>
            <person name="Utterback T.R."/>
            <person name="Shu C.L."/>
            <person name="Osoegawa K."/>
            <person name="de Jong P.J."/>
            <person name="Hrdy I."/>
            <person name="Horvathova L."/>
            <person name="Zubacova Z."/>
            <person name="Dolezal P."/>
            <person name="Malik S.B."/>
            <person name="Logsdon J.M. Jr."/>
            <person name="Henze K."/>
            <person name="Gupta A."/>
            <person name="Wang C.C."/>
            <person name="Dunne R.L."/>
            <person name="Upcroft J.A."/>
            <person name="Upcroft P."/>
            <person name="White O."/>
            <person name="Salzberg S.L."/>
            <person name="Tang P."/>
            <person name="Chiu C.-H."/>
            <person name="Lee Y.-S."/>
            <person name="Embley T.M."/>
            <person name="Coombs G.H."/>
            <person name="Mottram J.C."/>
            <person name="Tachezy J."/>
            <person name="Fraser-Liggett C.M."/>
            <person name="Johnson P.J."/>
        </authorList>
    </citation>
    <scope>NUCLEOTIDE SEQUENCE [LARGE SCALE GENOMIC DNA]</scope>
    <source>
        <strain evidence="3">G3</strain>
    </source>
</reference>
<evidence type="ECO:0000256" key="1">
    <source>
        <dbReference type="ARBA" id="ARBA00022574"/>
    </source>
</evidence>
<dbReference type="PANTHER" id="PTHR10971">
    <property type="entry name" value="MRNA EXPORT FACTOR AND BUB3"/>
    <property type="match status" value="1"/>
</dbReference>
<dbReference type="VEuPathDB" id="TrichDB:TVAG_062260"/>
<dbReference type="STRING" id="5722.A2G419"/>
<dbReference type="OrthoDB" id="10248252at2759"/>
<evidence type="ECO:0000313" key="3">
    <source>
        <dbReference type="EMBL" id="EAX88102.1"/>
    </source>
</evidence>
<dbReference type="InterPro" id="IPR001680">
    <property type="entry name" value="WD40_rpt"/>
</dbReference>
<dbReference type="FunFam" id="2.130.10.10:FF:002684">
    <property type="entry name" value="WD-repeat protein, putative"/>
    <property type="match status" value="1"/>
</dbReference>
<dbReference type="SUPFAM" id="SSF50978">
    <property type="entry name" value="WD40 repeat-like"/>
    <property type="match status" value="1"/>
</dbReference>
<dbReference type="InParanoid" id="A2G419"/>
<accession>A2G419</accession>
<dbReference type="InterPro" id="IPR015943">
    <property type="entry name" value="WD40/YVTN_repeat-like_dom_sf"/>
</dbReference>
<dbReference type="AlphaFoldDB" id="A2G419"/>
<keyword evidence="1" id="KW-0853">WD repeat</keyword>
<dbReference type="Pfam" id="PF00400">
    <property type="entry name" value="WD40"/>
    <property type="match status" value="1"/>
</dbReference>
<dbReference type="KEGG" id="tva:4745758"/>
<gene>
    <name evidence="3" type="ORF">TVAG_062260</name>
</gene>
<organism evidence="3 4">
    <name type="scientific">Trichomonas vaginalis (strain ATCC PRA-98 / G3)</name>
    <dbReference type="NCBI Taxonomy" id="412133"/>
    <lineage>
        <taxon>Eukaryota</taxon>
        <taxon>Metamonada</taxon>
        <taxon>Parabasalia</taxon>
        <taxon>Trichomonadida</taxon>
        <taxon>Trichomonadidae</taxon>
        <taxon>Trichomonas</taxon>
    </lineage>
</organism>
<protein>
    <submittedName>
        <fullName evidence="3">WD-repeat protein, putative</fullName>
    </submittedName>
</protein>
<dbReference type="Gene3D" id="2.130.10.10">
    <property type="entry name" value="YVTN repeat-like/Quinoprotein amine dehydrogenase"/>
    <property type="match status" value="1"/>
</dbReference>
<dbReference type="VEuPathDB" id="TrichDB:TVAGG3_0159010"/>
<reference evidence="3" key="1">
    <citation type="submission" date="2006-10" db="EMBL/GenBank/DDBJ databases">
        <authorList>
            <person name="Amadeo P."/>
            <person name="Zhao Q."/>
            <person name="Wortman J."/>
            <person name="Fraser-Liggett C."/>
            <person name="Carlton J."/>
        </authorList>
    </citation>
    <scope>NUCLEOTIDE SEQUENCE</scope>
    <source>
        <strain evidence="3">G3</strain>
    </source>
</reference>
<dbReference type="eggNOG" id="ENOG502QRKB">
    <property type="taxonomic scope" value="Eukaryota"/>
</dbReference>